<evidence type="ECO:0000313" key="2">
    <source>
        <dbReference type="EnsemblMetazoa" id="ADIR014967-PA"/>
    </source>
</evidence>
<proteinExistence type="predicted"/>
<keyword evidence="3" id="KW-1185">Reference proteome</keyword>
<dbReference type="VEuPathDB" id="VectorBase:ADIR014967"/>
<evidence type="ECO:0000256" key="1">
    <source>
        <dbReference type="SAM" id="Phobius"/>
    </source>
</evidence>
<sequence>MRAIVAPRWSMSSFSCFASSSCSSRRALSVRASRPDSESSSIVMYPTSSTYDRNLDASAGRTFCVTFSATSLPSRSFALLSSAMFVCSFITAITVDQGHLAAVARHQFGLRFGDLKSISSGWSLRGVAGGGGDDDAPEAKNFGGTGSAPLGGDTGGVPGGLLVLTVFGCSRRLPPHSIVSSASPEPPSTIASSPSVWEEASDVGACTRNTISVRCRCAGVWCSSPSAPFARWISLVTRSSPGPALLLRSASPAASLGTTTAAGDGCWNEDRFVVASPDDSADASSRVDVLTDEASLSVVAATAAAAESTSGSRCSTIVGVPTVLAAVVVVVVLLVS</sequence>
<dbReference type="PROSITE" id="PS51257">
    <property type="entry name" value="PROKAR_LIPOPROTEIN"/>
    <property type="match status" value="1"/>
</dbReference>
<protein>
    <submittedName>
        <fullName evidence="2">Uncharacterized protein</fullName>
    </submittedName>
</protein>
<evidence type="ECO:0000313" key="3">
    <source>
        <dbReference type="Proteomes" id="UP000075884"/>
    </source>
</evidence>
<reference evidence="2" key="2">
    <citation type="submission" date="2020-05" db="UniProtKB">
        <authorList>
            <consortium name="EnsemblMetazoa"/>
        </authorList>
    </citation>
    <scope>IDENTIFICATION</scope>
    <source>
        <strain evidence="2">WRAIR2</strain>
    </source>
</reference>
<dbReference type="AlphaFoldDB" id="A0A182NYS7"/>
<dbReference type="Proteomes" id="UP000075884">
    <property type="component" value="Unassembled WGS sequence"/>
</dbReference>
<name>A0A182NYS7_9DIPT</name>
<dbReference type="EnsemblMetazoa" id="ADIR014967-RA">
    <property type="protein sequence ID" value="ADIR014967-PA"/>
    <property type="gene ID" value="ADIR014967"/>
</dbReference>
<organism evidence="2 3">
    <name type="scientific">Anopheles dirus</name>
    <dbReference type="NCBI Taxonomy" id="7168"/>
    <lineage>
        <taxon>Eukaryota</taxon>
        <taxon>Metazoa</taxon>
        <taxon>Ecdysozoa</taxon>
        <taxon>Arthropoda</taxon>
        <taxon>Hexapoda</taxon>
        <taxon>Insecta</taxon>
        <taxon>Pterygota</taxon>
        <taxon>Neoptera</taxon>
        <taxon>Endopterygota</taxon>
        <taxon>Diptera</taxon>
        <taxon>Nematocera</taxon>
        <taxon>Culicoidea</taxon>
        <taxon>Culicidae</taxon>
        <taxon>Anophelinae</taxon>
        <taxon>Anopheles</taxon>
    </lineage>
</organism>
<keyword evidence="1" id="KW-1133">Transmembrane helix</keyword>
<keyword evidence="1" id="KW-0472">Membrane</keyword>
<keyword evidence="1" id="KW-0812">Transmembrane</keyword>
<reference evidence="3" key="1">
    <citation type="submission" date="2013-03" db="EMBL/GenBank/DDBJ databases">
        <title>The Genome Sequence of Anopheles dirus WRAIR2.</title>
        <authorList>
            <consortium name="The Broad Institute Genomics Platform"/>
            <person name="Neafsey D.E."/>
            <person name="Walton C."/>
            <person name="Walker B."/>
            <person name="Young S.K."/>
            <person name="Zeng Q."/>
            <person name="Gargeya S."/>
            <person name="Fitzgerald M."/>
            <person name="Haas B."/>
            <person name="Abouelleil A."/>
            <person name="Allen A.W."/>
            <person name="Alvarado L."/>
            <person name="Arachchi H.M."/>
            <person name="Berlin A.M."/>
            <person name="Chapman S.B."/>
            <person name="Gainer-Dewar J."/>
            <person name="Goldberg J."/>
            <person name="Griggs A."/>
            <person name="Gujja S."/>
            <person name="Hansen M."/>
            <person name="Howarth C."/>
            <person name="Imamovic A."/>
            <person name="Ireland A."/>
            <person name="Larimer J."/>
            <person name="McCowan C."/>
            <person name="Murphy C."/>
            <person name="Pearson M."/>
            <person name="Poon T.W."/>
            <person name="Priest M."/>
            <person name="Roberts A."/>
            <person name="Saif S."/>
            <person name="Shea T."/>
            <person name="Sisk P."/>
            <person name="Sykes S."/>
            <person name="Wortman J."/>
            <person name="Nusbaum C."/>
            <person name="Birren B."/>
        </authorList>
    </citation>
    <scope>NUCLEOTIDE SEQUENCE [LARGE SCALE GENOMIC DNA]</scope>
    <source>
        <strain evidence="3">WRAIR2</strain>
    </source>
</reference>
<accession>A0A182NYS7</accession>
<feature type="transmembrane region" description="Helical" evidence="1">
    <location>
        <begin position="317"/>
        <end position="335"/>
    </location>
</feature>